<accession>A0AAN4ZDS9</accession>
<dbReference type="Proteomes" id="UP001328107">
    <property type="component" value="Unassembled WGS sequence"/>
</dbReference>
<evidence type="ECO:0000256" key="1">
    <source>
        <dbReference type="SAM" id="MobiDB-lite"/>
    </source>
</evidence>
<feature type="non-terminal residue" evidence="2">
    <location>
        <position position="365"/>
    </location>
</feature>
<evidence type="ECO:0000313" key="2">
    <source>
        <dbReference type="EMBL" id="GMR38124.1"/>
    </source>
</evidence>
<dbReference type="EMBL" id="BTRK01000002">
    <property type="protein sequence ID" value="GMR38124.1"/>
    <property type="molecule type" value="Genomic_DNA"/>
</dbReference>
<sequence length="365" mass="42771">QVSSLDISNEIKEKSKELKEELIDDIKQEEPTIDIYCPSTGESRPIHSTNLNIGQAMDCDDTAVWEIVPTEINGNNTAQWKDCFICHNLCSKFYELPKHEGQRRAFFDRIIVEGLSRGALARLHISHSSTERFLEFHQKKFDRKKMRNTALSRIEAYKSHPYPSVRPKCTFPNRNGWLIEQKVCYLCNKMTDKFHTTPENYAERIEFLNRLMLTRQADEERVAALVNRRIRAYFCQMHLTTRPILELSQKTHRLSTEASVPFYKPTPRIFTECPIPERYHTMNTPRIFIDAPPNPNSNSTASPNPVRTERELTRPQPSLFAQIYASSRRQVKRRVCIVCNRMQNEHEMREFTKDKKKLPLWVNAV</sequence>
<comment type="caution">
    <text evidence="2">The sequence shown here is derived from an EMBL/GenBank/DDBJ whole genome shotgun (WGS) entry which is preliminary data.</text>
</comment>
<organism evidence="2 3">
    <name type="scientific">Pristionchus mayeri</name>
    <dbReference type="NCBI Taxonomy" id="1317129"/>
    <lineage>
        <taxon>Eukaryota</taxon>
        <taxon>Metazoa</taxon>
        <taxon>Ecdysozoa</taxon>
        <taxon>Nematoda</taxon>
        <taxon>Chromadorea</taxon>
        <taxon>Rhabditida</taxon>
        <taxon>Rhabditina</taxon>
        <taxon>Diplogasteromorpha</taxon>
        <taxon>Diplogasteroidea</taxon>
        <taxon>Neodiplogasteridae</taxon>
        <taxon>Pristionchus</taxon>
    </lineage>
</organism>
<dbReference type="AlphaFoldDB" id="A0AAN4ZDS9"/>
<gene>
    <name evidence="2" type="ORF">PMAYCL1PPCAC_08319</name>
</gene>
<name>A0AAN4ZDS9_9BILA</name>
<evidence type="ECO:0000313" key="3">
    <source>
        <dbReference type="Proteomes" id="UP001328107"/>
    </source>
</evidence>
<proteinExistence type="predicted"/>
<feature type="non-terminal residue" evidence="2">
    <location>
        <position position="1"/>
    </location>
</feature>
<reference evidence="3" key="1">
    <citation type="submission" date="2022-10" db="EMBL/GenBank/DDBJ databases">
        <title>Genome assembly of Pristionchus species.</title>
        <authorList>
            <person name="Yoshida K."/>
            <person name="Sommer R.J."/>
        </authorList>
    </citation>
    <scope>NUCLEOTIDE SEQUENCE [LARGE SCALE GENOMIC DNA]</scope>
    <source>
        <strain evidence="3">RS5460</strain>
    </source>
</reference>
<feature type="compositionally biased region" description="Low complexity" evidence="1">
    <location>
        <begin position="296"/>
        <end position="305"/>
    </location>
</feature>
<keyword evidence="3" id="KW-1185">Reference proteome</keyword>
<feature type="region of interest" description="Disordered" evidence="1">
    <location>
        <begin position="291"/>
        <end position="312"/>
    </location>
</feature>
<protein>
    <submittedName>
        <fullName evidence="2">Uncharacterized protein</fullName>
    </submittedName>
</protein>